<dbReference type="RefSeq" id="WP_289849127.1">
    <property type="nucleotide sequence ID" value="NZ_BAAABM010000015.1"/>
</dbReference>
<proteinExistence type="predicted"/>
<reference evidence="1 2" key="1">
    <citation type="journal article" date="2019" name="Int. J. Syst. Evol. Microbiol.">
        <title>The Global Catalogue of Microorganisms (GCM) 10K type strain sequencing project: providing services to taxonomists for standard genome sequencing and annotation.</title>
        <authorList>
            <consortium name="The Broad Institute Genomics Platform"/>
            <consortium name="The Broad Institute Genome Sequencing Center for Infectious Disease"/>
            <person name="Wu L."/>
            <person name="Ma J."/>
        </authorList>
    </citation>
    <scope>NUCLEOTIDE SEQUENCE [LARGE SCALE GENOMIC DNA]</scope>
    <source>
        <strain evidence="1 2">JCM 3146</strain>
    </source>
</reference>
<dbReference type="EMBL" id="BAAABM010000015">
    <property type="protein sequence ID" value="GAA0330326.1"/>
    <property type="molecule type" value="Genomic_DNA"/>
</dbReference>
<name>A0ABN0WAE1_9ACTN</name>
<evidence type="ECO:0000313" key="1">
    <source>
        <dbReference type="EMBL" id="GAA0330326.1"/>
    </source>
</evidence>
<sequence>MPDLVSTVLAKALVMLVEALVTRLALYLVRTGTSGQLWAAA</sequence>
<organism evidence="1 2">
    <name type="scientific">Actinoallomurus spadix</name>
    <dbReference type="NCBI Taxonomy" id="79912"/>
    <lineage>
        <taxon>Bacteria</taxon>
        <taxon>Bacillati</taxon>
        <taxon>Actinomycetota</taxon>
        <taxon>Actinomycetes</taxon>
        <taxon>Streptosporangiales</taxon>
        <taxon>Thermomonosporaceae</taxon>
        <taxon>Actinoallomurus</taxon>
    </lineage>
</organism>
<protein>
    <submittedName>
        <fullName evidence="1">Uncharacterized protein</fullName>
    </submittedName>
</protein>
<evidence type="ECO:0000313" key="2">
    <source>
        <dbReference type="Proteomes" id="UP001501822"/>
    </source>
</evidence>
<comment type="caution">
    <text evidence="1">The sequence shown here is derived from an EMBL/GenBank/DDBJ whole genome shotgun (WGS) entry which is preliminary data.</text>
</comment>
<gene>
    <name evidence="1" type="ORF">GCM10010151_20210</name>
</gene>
<dbReference type="Proteomes" id="UP001501822">
    <property type="component" value="Unassembled WGS sequence"/>
</dbReference>
<keyword evidence="2" id="KW-1185">Reference proteome</keyword>
<accession>A0ABN0WAE1</accession>